<dbReference type="AlphaFoldDB" id="A0A2P6NU16"/>
<evidence type="ECO:0000256" key="1">
    <source>
        <dbReference type="SAM" id="MobiDB-lite"/>
    </source>
</evidence>
<keyword evidence="4" id="KW-1185">Reference proteome</keyword>
<organism evidence="3 4">
    <name type="scientific">Planoprotostelium fungivorum</name>
    <dbReference type="NCBI Taxonomy" id="1890364"/>
    <lineage>
        <taxon>Eukaryota</taxon>
        <taxon>Amoebozoa</taxon>
        <taxon>Evosea</taxon>
        <taxon>Variosea</taxon>
        <taxon>Cavosteliida</taxon>
        <taxon>Cavosteliaceae</taxon>
        <taxon>Planoprotostelium</taxon>
    </lineage>
</organism>
<comment type="caution">
    <text evidence="3">The sequence shown here is derived from an EMBL/GenBank/DDBJ whole genome shotgun (WGS) entry which is preliminary data.</text>
</comment>
<reference evidence="3 4" key="1">
    <citation type="journal article" date="2018" name="Genome Biol. Evol.">
        <title>Multiple Roots of Fruiting Body Formation in Amoebozoa.</title>
        <authorList>
            <person name="Hillmann F."/>
            <person name="Forbes G."/>
            <person name="Novohradska S."/>
            <person name="Ferling I."/>
            <person name="Riege K."/>
            <person name="Groth M."/>
            <person name="Westermann M."/>
            <person name="Marz M."/>
            <person name="Spaller T."/>
            <person name="Winckler T."/>
            <person name="Schaap P."/>
            <person name="Glockner G."/>
        </authorList>
    </citation>
    <scope>NUCLEOTIDE SEQUENCE [LARGE SCALE GENOMIC DNA]</scope>
    <source>
        <strain evidence="3 4">Jena</strain>
    </source>
</reference>
<evidence type="ECO:0000313" key="3">
    <source>
        <dbReference type="EMBL" id="PRP87463.1"/>
    </source>
</evidence>
<name>A0A2P6NU16_9EUKA</name>
<feature type="chain" id="PRO_5015103871" evidence="2">
    <location>
        <begin position="34"/>
        <end position="158"/>
    </location>
</feature>
<feature type="region of interest" description="Disordered" evidence="1">
    <location>
        <begin position="43"/>
        <end position="158"/>
    </location>
</feature>
<evidence type="ECO:0000256" key="2">
    <source>
        <dbReference type="SAM" id="SignalP"/>
    </source>
</evidence>
<dbReference type="EMBL" id="MDYQ01000020">
    <property type="protein sequence ID" value="PRP87463.1"/>
    <property type="molecule type" value="Genomic_DNA"/>
</dbReference>
<feature type="signal peptide" evidence="2">
    <location>
        <begin position="1"/>
        <end position="33"/>
    </location>
</feature>
<keyword evidence="2" id="KW-0732">Signal</keyword>
<dbReference type="Proteomes" id="UP000241769">
    <property type="component" value="Unassembled WGS sequence"/>
</dbReference>
<feature type="compositionally biased region" description="Basic residues" evidence="1">
    <location>
        <begin position="43"/>
        <end position="52"/>
    </location>
</feature>
<proteinExistence type="predicted"/>
<feature type="compositionally biased region" description="Basic and acidic residues" evidence="1">
    <location>
        <begin position="57"/>
        <end position="75"/>
    </location>
</feature>
<feature type="compositionally biased region" description="Basic and acidic residues" evidence="1">
    <location>
        <begin position="148"/>
        <end position="158"/>
    </location>
</feature>
<accession>A0A2P6NU16</accession>
<protein>
    <submittedName>
        <fullName evidence="3">Uncharacterized protein</fullName>
    </submittedName>
</protein>
<dbReference type="InParanoid" id="A0A2P6NU16"/>
<evidence type="ECO:0000313" key="4">
    <source>
        <dbReference type="Proteomes" id="UP000241769"/>
    </source>
</evidence>
<gene>
    <name evidence="3" type="ORF">PROFUN_00674</name>
</gene>
<sequence length="158" mass="17927">MRCRLTTEDCHLSLLYIEYLLLALVLKGSEVDAAISHVCLSTRGKHPHHNKRPPNAEIERVEREKTTRTSIHGDTEAISSDENEGKAMASDGDDNEVIRSSDDDNVDTPETFRQERGSAPLTKRNRESPQTSTRQRPTLDRQTFTPDTKMDLTHLKED</sequence>
<feature type="compositionally biased region" description="Polar residues" evidence="1">
    <location>
        <begin position="128"/>
        <end position="146"/>
    </location>
</feature>